<organism evidence="2">
    <name type="scientific">Schizophyllum commune (strain H4-8 / FGSC 9210)</name>
    <name type="common">Split gill fungus</name>
    <dbReference type="NCBI Taxonomy" id="578458"/>
    <lineage>
        <taxon>Eukaryota</taxon>
        <taxon>Fungi</taxon>
        <taxon>Dikarya</taxon>
        <taxon>Basidiomycota</taxon>
        <taxon>Agaricomycotina</taxon>
        <taxon>Agaricomycetes</taxon>
        <taxon>Agaricomycetidae</taxon>
        <taxon>Agaricales</taxon>
        <taxon>Schizophyllaceae</taxon>
        <taxon>Schizophyllum</taxon>
    </lineage>
</organism>
<dbReference type="GeneID" id="9594622"/>
<evidence type="ECO:0000313" key="2">
    <source>
        <dbReference type="Proteomes" id="UP000007431"/>
    </source>
</evidence>
<gene>
    <name evidence="1" type="ORF">SCHCODRAFT_105994</name>
</gene>
<dbReference type="EMBL" id="GL377303">
    <property type="protein sequence ID" value="EFJ00463.1"/>
    <property type="molecule type" value="Genomic_DNA"/>
</dbReference>
<accession>D8PT75</accession>
<reference evidence="1 2" key="1">
    <citation type="journal article" date="2010" name="Nat. Biotechnol.">
        <title>Genome sequence of the model mushroom Schizophyllum commune.</title>
        <authorList>
            <person name="Ohm R.A."/>
            <person name="de Jong J.F."/>
            <person name="Lugones L.G."/>
            <person name="Aerts A."/>
            <person name="Kothe E."/>
            <person name="Stajich J.E."/>
            <person name="de Vries R.P."/>
            <person name="Record E."/>
            <person name="Levasseur A."/>
            <person name="Baker S.E."/>
            <person name="Bartholomew K.A."/>
            <person name="Coutinho P.M."/>
            <person name="Erdmann S."/>
            <person name="Fowler T.J."/>
            <person name="Gathman A.C."/>
            <person name="Lombard V."/>
            <person name="Henrissat B."/>
            <person name="Knabe N."/>
            <person name="Kuees U."/>
            <person name="Lilly W.W."/>
            <person name="Lindquist E."/>
            <person name="Lucas S."/>
            <person name="Magnuson J.K."/>
            <person name="Piumi F."/>
            <person name="Raudaskoski M."/>
            <person name="Salamov A."/>
            <person name="Schmutz J."/>
            <person name="Schwarze F.W.M.R."/>
            <person name="vanKuyk P.A."/>
            <person name="Horton J.S."/>
            <person name="Grigoriev I.V."/>
            <person name="Woesten H.A.B."/>
        </authorList>
    </citation>
    <scope>NUCLEOTIDE SEQUENCE [LARGE SCALE GENOMIC DNA]</scope>
    <source>
        <strain evidence="2">H4-8 / FGSC 9210</strain>
    </source>
</reference>
<name>D8PT75_SCHCM</name>
<evidence type="ECO:0000313" key="1">
    <source>
        <dbReference type="EMBL" id="EFJ00463.1"/>
    </source>
</evidence>
<proteinExistence type="predicted"/>
<feature type="non-terminal residue" evidence="1">
    <location>
        <position position="66"/>
    </location>
</feature>
<dbReference type="VEuPathDB" id="FungiDB:SCHCODRAFT_02605056"/>
<dbReference type="AlphaFoldDB" id="D8PT75"/>
<sequence length="66" mass="6840">MASNILALWYSAMNGIQCTGDPRKITDGDTADALAANGQAVSKPAIVLRTAQDISTAPPLACTLKH</sequence>
<dbReference type="HOGENOM" id="CLU_2832616_0_0_1"/>
<protein>
    <submittedName>
        <fullName evidence="1">Uncharacterized protein</fullName>
    </submittedName>
</protein>
<dbReference type="Proteomes" id="UP000007431">
    <property type="component" value="Unassembled WGS sequence"/>
</dbReference>
<keyword evidence="2" id="KW-1185">Reference proteome</keyword>
<dbReference type="KEGG" id="scm:SCHCO_02605056"/>
<dbReference type="InParanoid" id="D8PT75"/>